<dbReference type="RefSeq" id="WP_200312591.1">
    <property type="nucleotide sequence ID" value="NZ_JAENIM010000046.1"/>
</dbReference>
<evidence type="ECO:0000259" key="1">
    <source>
        <dbReference type="Pfam" id="PF10020"/>
    </source>
</evidence>
<feature type="domain" description="DUF7021" evidence="2">
    <location>
        <begin position="22"/>
        <end position="141"/>
    </location>
</feature>
<evidence type="ECO:0000313" key="4">
    <source>
        <dbReference type="Proteomes" id="UP000624703"/>
    </source>
</evidence>
<gene>
    <name evidence="3" type="ORF">JIN82_15545</name>
</gene>
<dbReference type="EMBL" id="JAENIM010000046">
    <property type="protein sequence ID" value="MBK1792578.1"/>
    <property type="molecule type" value="Genomic_DNA"/>
</dbReference>
<dbReference type="Proteomes" id="UP000624703">
    <property type="component" value="Unassembled WGS sequence"/>
</dbReference>
<evidence type="ECO:0000313" key="3">
    <source>
        <dbReference type="EMBL" id="MBK1792578.1"/>
    </source>
</evidence>
<proteinExistence type="predicted"/>
<feature type="domain" description="DUF2262" evidence="1">
    <location>
        <begin position="153"/>
        <end position="284"/>
    </location>
</feature>
<name>A0A8J7MGV8_9BACT</name>
<dbReference type="InterPro" id="IPR054286">
    <property type="entry name" value="DUF7021"/>
</dbReference>
<sequence length="287" mass="32391">MSELTPFLQEEKRKSEEDLQRQRDLCAELAEQPKQVINGLVSPSGAWSSNPRSLLDHWSFLFSLDAWTDAEGALHTDKMTIRKVVDGDELQRLEESINAESIISIALHIGQLEGFDCRQGALVEIVESGVDDEDLKRFAADLATPVTVDSRGLGRFTLDRRVGWFEGEARWGLRKIRLNLTPTDVSDPSGVIGRAEELWGQRKTLTRQACEVAASTLLEVKNASWLNEGEQPMSKDKFMRKMKLESITVEEDGSFDFWFEDGDIFWGHSIEVRGDPERGFFDAGFHG</sequence>
<evidence type="ECO:0000259" key="2">
    <source>
        <dbReference type="Pfam" id="PF22886"/>
    </source>
</evidence>
<reference evidence="3" key="1">
    <citation type="submission" date="2021-01" db="EMBL/GenBank/DDBJ databases">
        <title>Modified the classification status of verrucomicrobia.</title>
        <authorList>
            <person name="Feng X."/>
        </authorList>
    </citation>
    <scope>NUCLEOTIDE SEQUENCE</scope>
    <source>
        <strain evidence="3">_KCTC 22039</strain>
    </source>
</reference>
<dbReference type="Pfam" id="PF22886">
    <property type="entry name" value="DUF7021"/>
    <property type="match status" value="1"/>
</dbReference>
<organism evidence="3 4">
    <name type="scientific">Persicirhabdus sediminis</name>
    <dbReference type="NCBI Taxonomy" id="454144"/>
    <lineage>
        <taxon>Bacteria</taxon>
        <taxon>Pseudomonadati</taxon>
        <taxon>Verrucomicrobiota</taxon>
        <taxon>Verrucomicrobiia</taxon>
        <taxon>Verrucomicrobiales</taxon>
        <taxon>Verrucomicrobiaceae</taxon>
        <taxon>Persicirhabdus</taxon>
    </lineage>
</organism>
<comment type="caution">
    <text evidence="3">The sequence shown here is derived from an EMBL/GenBank/DDBJ whole genome shotgun (WGS) entry which is preliminary data.</text>
</comment>
<keyword evidence="4" id="KW-1185">Reference proteome</keyword>
<protein>
    <submittedName>
        <fullName evidence="3">DUF2262 domain-containing protein</fullName>
    </submittedName>
</protein>
<dbReference type="InterPro" id="IPR019260">
    <property type="entry name" value="DUF2262"/>
</dbReference>
<accession>A0A8J7MGV8</accession>
<dbReference type="Pfam" id="PF10020">
    <property type="entry name" value="DUF2262"/>
    <property type="match status" value="1"/>
</dbReference>
<dbReference type="AlphaFoldDB" id="A0A8J7MGV8"/>